<dbReference type="PANTHER" id="PTHR12542">
    <property type="entry name" value="EXOCYST COMPLEX PROTEIN EXO70"/>
    <property type="match status" value="1"/>
</dbReference>
<dbReference type="Proteomes" id="UP000008827">
    <property type="component" value="Chromosome 20"/>
</dbReference>
<name>A0A0R0E840_SOYBN</name>
<protein>
    <recommendedName>
        <fullName evidence="5">Exocyst subunit Exo70 family protein</fullName>
    </recommendedName>
</protein>
<feature type="region of interest" description="Disordered" evidence="1">
    <location>
        <begin position="165"/>
        <end position="195"/>
    </location>
</feature>
<dbReference type="SMR" id="A0A0R0E840"/>
<sequence>MGMAVASDDLLSKKAAAMRASLERSQAITDDVVSILGSFDHRLSALEAAMRPTQIRTHSIRKAHENIDRTLKSAEAILAHFDQYYQAEAKIVKGPHEDVKNYLEAIDQLRRNIRFFGNKKGFKNDDDVVIRANNLISEAISKLEDEFKRLLSSYSKPVEPECLFGSLPNSMRPSAASPGRDGDPNGKNHSSNFHSELHKNNADAVQYTLPVLIPPRILPLLNNLTQQMVQAGHQQQLLKAYSWLGCGIATWSRGSYNLFCCGAA</sequence>
<dbReference type="STRING" id="3847.A0A0R0E840"/>
<dbReference type="Gramene" id="KRG90169">
    <property type="protein sequence ID" value="KRG90169"/>
    <property type="gene ID" value="GLYMA_20G072600"/>
</dbReference>
<evidence type="ECO:0000313" key="3">
    <source>
        <dbReference type="EnsemblPlants" id="KRG90169"/>
    </source>
</evidence>
<reference evidence="2 3" key="1">
    <citation type="journal article" date="2010" name="Nature">
        <title>Genome sequence of the palaeopolyploid soybean.</title>
        <authorList>
            <person name="Schmutz J."/>
            <person name="Cannon S.B."/>
            <person name="Schlueter J."/>
            <person name="Ma J."/>
            <person name="Mitros T."/>
            <person name="Nelson W."/>
            <person name="Hyten D.L."/>
            <person name="Song Q."/>
            <person name="Thelen J.J."/>
            <person name="Cheng J."/>
            <person name="Xu D."/>
            <person name="Hellsten U."/>
            <person name="May G.D."/>
            <person name="Yu Y."/>
            <person name="Sakurai T."/>
            <person name="Umezawa T."/>
            <person name="Bhattacharyya M.K."/>
            <person name="Sandhu D."/>
            <person name="Valliyodan B."/>
            <person name="Lindquist E."/>
            <person name="Peto M."/>
            <person name="Grant D."/>
            <person name="Shu S."/>
            <person name="Goodstein D."/>
            <person name="Barry K."/>
            <person name="Futrell-Griggs M."/>
            <person name="Abernathy B."/>
            <person name="Du J."/>
            <person name="Tian Z."/>
            <person name="Zhu L."/>
            <person name="Gill N."/>
            <person name="Joshi T."/>
            <person name="Libault M."/>
            <person name="Sethuraman A."/>
            <person name="Zhang X.-C."/>
            <person name="Shinozaki K."/>
            <person name="Nguyen H.T."/>
            <person name="Wing R.A."/>
            <person name="Cregan P."/>
            <person name="Specht J."/>
            <person name="Grimwood J."/>
            <person name="Rokhsar D."/>
            <person name="Stacey G."/>
            <person name="Shoemaker R.C."/>
            <person name="Jackson S.A."/>
        </authorList>
    </citation>
    <scope>NUCLEOTIDE SEQUENCE</scope>
    <source>
        <strain evidence="3">cv. Williams 82</strain>
        <tissue evidence="2">Callus</tissue>
    </source>
</reference>
<evidence type="ECO:0008006" key="5">
    <source>
        <dbReference type="Google" id="ProtNLM"/>
    </source>
</evidence>
<dbReference type="Pfam" id="PF20669">
    <property type="entry name" value="Exo70_N"/>
    <property type="match status" value="1"/>
</dbReference>
<reference evidence="2" key="3">
    <citation type="submission" date="2018-07" db="EMBL/GenBank/DDBJ databases">
        <title>WGS assembly of Glycine max.</title>
        <authorList>
            <person name="Schmutz J."/>
            <person name="Cannon S."/>
            <person name="Schlueter J."/>
            <person name="Ma J."/>
            <person name="Mitros T."/>
            <person name="Nelson W."/>
            <person name="Hyten D."/>
            <person name="Song Q."/>
            <person name="Thelen J."/>
            <person name="Cheng J."/>
            <person name="Xu D."/>
            <person name="Hellsten U."/>
            <person name="May G."/>
            <person name="Yu Y."/>
            <person name="Sakurai T."/>
            <person name="Umezawa T."/>
            <person name="Bhattacharyya M."/>
            <person name="Sandhu D."/>
            <person name="Valliyodan B."/>
            <person name="Lindquist E."/>
            <person name="Peto M."/>
            <person name="Grant D."/>
            <person name="Shu S."/>
            <person name="Goodstein D."/>
            <person name="Barry K."/>
            <person name="Futrell-Griggs M."/>
            <person name="Abernathy B."/>
            <person name="Du J."/>
            <person name="Tian Z."/>
            <person name="Zhu L."/>
            <person name="Gill N."/>
            <person name="Joshi T."/>
            <person name="Libault M."/>
            <person name="Sethuraman A."/>
            <person name="Zhang X."/>
            <person name="Shinozaki K."/>
            <person name="Nguyen H."/>
            <person name="Wing R."/>
            <person name="Cregan P."/>
            <person name="Specht J."/>
            <person name="Grimwood J."/>
            <person name="Rokhsar D."/>
            <person name="Stacey G."/>
            <person name="Shoemaker R."/>
            <person name="Jackson S."/>
        </authorList>
    </citation>
    <scope>NUCLEOTIDE SEQUENCE</scope>
    <source>
        <tissue evidence="2">Callus</tissue>
    </source>
</reference>
<accession>A0A0R0E840</accession>
<dbReference type="InParanoid" id="A0A0R0E840"/>
<dbReference type="Gene3D" id="1.20.1280.170">
    <property type="entry name" value="Exocyst complex component Exo70"/>
    <property type="match status" value="1"/>
</dbReference>
<dbReference type="PANTHER" id="PTHR12542:SF41">
    <property type="entry name" value="EXOCYST COMPLEX COMPONENT 7"/>
    <property type="match status" value="1"/>
</dbReference>
<organism evidence="2">
    <name type="scientific">Glycine max</name>
    <name type="common">Soybean</name>
    <name type="synonym">Glycine hispida</name>
    <dbReference type="NCBI Taxonomy" id="3847"/>
    <lineage>
        <taxon>Eukaryota</taxon>
        <taxon>Viridiplantae</taxon>
        <taxon>Streptophyta</taxon>
        <taxon>Embryophyta</taxon>
        <taxon>Tracheophyta</taxon>
        <taxon>Spermatophyta</taxon>
        <taxon>Magnoliopsida</taxon>
        <taxon>eudicotyledons</taxon>
        <taxon>Gunneridae</taxon>
        <taxon>Pentapetalae</taxon>
        <taxon>rosids</taxon>
        <taxon>fabids</taxon>
        <taxon>Fabales</taxon>
        <taxon>Fabaceae</taxon>
        <taxon>Papilionoideae</taxon>
        <taxon>50 kb inversion clade</taxon>
        <taxon>NPAAA clade</taxon>
        <taxon>indigoferoid/millettioid clade</taxon>
        <taxon>Phaseoleae</taxon>
        <taxon>Glycine</taxon>
        <taxon>Glycine subgen. Soja</taxon>
    </lineage>
</organism>
<proteinExistence type="predicted"/>
<keyword evidence="4" id="KW-1185">Reference proteome</keyword>
<dbReference type="InterPro" id="IPR016159">
    <property type="entry name" value="Cullin_repeat-like_dom_sf"/>
</dbReference>
<dbReference type="OMA" id="LSCRMEL"/>
<dbReference type="EMBL" id="CM000853">
    <property type="protein sequence ID" value="KRG90169.1"/>
    <property type="molecule type" value="Genomic_DNA"/>
</dbReference>
<dbReference type="AlphaFoldDB" id="A0A0R0E840"/>
<dbReference type="SUPFAM" id="SSF74788">
    <property type="entry name" value="Cullin repeat-like"/>
    <property type="match status" value="1"/>
</dbReference>
<evidence type="ECO:0000256" key="1">
    <source>
        <dbReference type="SAM" id="MobiDB-lite"/>
    </source>
</evidence>
<gene>
    <name evidence="2" type="ORF">GLYMA_20G072600</name>
</gene>
<dbReference type="EnsemblPlants" id="KRG90169">
    <property type="protein sequence ID" value="KRG90169"/>
    <property type="gene ID" value="GLYMA_20G072600"/>
</dbReference>
<evidence type="ECO:0000313" key="4">
    <source>
        <dbReference type="Proteomes" id="UP000008827"/>
    </source>
</evidence>
<dbReference type="GO" id="GO:0000145">
    <property type="term" value="C:exocyst"/>
    <property type="evidence" value="ECO:0007669"/>
    <property type="project" value="InterPro"/>
</dbReference>
<dbReference type="InterPro" id="IPR004140">
    <property type="entry name" value="Exo70"/>
</dbReference>
<reference evidence="3" key="2">
    <citation type="submission" date="2018-02" db="UniProtKB">
        <authorList>
            <consortium name="EnsemblPlants"/>
        </authorList>
    </citation>
    <scope>IDENTIFICATION</scope>
    <source>
        <strain evidence="3">Williams 82</strain>
    </source>
</reference>
<evidence type="ECO:0000313" key="2">
    <source>
        <dbReference type="EMBL" id="KRG90169.1"/>
    </source>
</evidence>
<dbReference type="GO" id="GO:0006887">
    <property type="term" value="P:exocytosis"/>
    <property type="evidence" value="ECO:0007669"/>
    <property type="project" value="InterPro"/>
</dbReference>